<keyword evidence="3" id="KW-1185">Reference proteome</keyword>
<dbReference type="InterPro" id="IPR036291">
    <property type="entry name" value="NAD(P)-bd_dom_sf"/>
</dbReference>
<dbReference type="RefSeq" id="WP_103788110.1">
    <property type="nucleotide sequence ID" value="NZ_PQVF01000003.1"/>
</dbReference>
<dbReference type="InterPro" id="IPR016040">
    <property type="entry name" value="NAD(P)-bd_dom"/>
</dbReference>
<dbReference type="EMBL" id="PQVF01000003">
    <property type="protein sequence ID" value="POY37979.1"/>
    <property type="molecule type" value="Genomic_DNA"/>
</dbReference>
<dbReference type="Gene3D" id="3.40.50.720">
    <property type="entry name" value="NAD(P)-binding Rossmann-like Domain"/>
    <property type="match status" value="1"/>
</dbReference>
<dbReference type="PANTHER" id="PTHR43245:SF13">
    <property type="entry name" value="UDP-D-APIOSE_UDP-D-XYLOSE SYNTHASE 2"/>
    <property type="match status" value="1"/>
</dbReference>
<evidence type="ECO:0000313" key="3">
    <source>
        <dbReference type="Proteomes" id="UP000236893"/>
    </source>
</evidence>
<dbReference type="Pfam" id="PF13460">
    <property type="entry name" value="NAD_binding_10"/>
    <property type="match status" value="1"/>
</dbReference>
<dbReference type="AlphaFoldDB" id="A0A2S5A6P2"/>
<sequence>MTLQTILGAGGAIGTELARELKSYTNQIRLVSRNPQKVNDTDQLFPADLTDAQQVDKAIEGSSIVYLVVGLEYKVDVWREKWPALMSNVIKACEKHNSRLVFFDNIYMYDREFLYDMTEETPVRPTSKKGEVRAQIAGMLLDEVKAGRLNALIARSADFMGTKNSVPYEMVYKNLKSGKSAYWFANSNIVHSFTAVADAAKGTEMLGNTLTAFNQAWHLPTSSNQLTGTQWVELFAKELNVKAKVSVMPGWMLGILGFFMPKMKEFKEMQYQYDRPYVFNSSKFEKYFNYKPATPEEAVKAVVRAAETAAV</sequence>
<feature type="domain" description="NAD(P)-binding" evidence="1">
    <location>
        <begin position="8"/>
        <end position="110"/>
    </location>
</feature>
<evidence type="ECO:0000313" key="2">
    <source>
        <dbReference type="EMBL" id="POY37979.1"/>
    </source>
</evidence>
<dbReference type="SUPFAM" id="SSF51735">
    <property type="entry name" value="NAD(P)-binding Rossmann-fold domains"/>
    <property type="match status" value="1"/>
</dbReference>
<accession>A0A2S5A6P2</accession>
<evidence type="ECO:0000259" key="1">
    <source>
        <dbReference type="Pfam" id="PF13460"/>
    </source>
</evidence>
<proteinExistence type="predicted"/>
<dbReference type="InterPro" id="IPR050177">
    <property type="entry name" value="Lipid_A_modif_metabolic_enz"/>
</dbReference>
<dbReference type="OrthoDB" id="112777at2"/>
<protein>
    <submittedName>
        <fullName evidence="2">NAD-dependent dehydratase</fullName>
    </submittedName>
</protein>
<name>A0A2S5A6P2_9SPHI</name>
<dbReference type="Proteomes" id="UP000236893">
    <property type="component" value="Unassembled WGS sequence"/>
</dbReference>
<organism evidence="2 3">
    <name type="scientific">Solitalea longa</name>
    <dbReference type="NCBI Taxonomy" id="2079460"/>
    <lineage>
        <taxon>Bacteria</taxon>
        <taxon>Pseudomonadati</taxon>
        <taxon>Bacteroidota</taxon>
        <taxon>Sphingobacteriia</taxon>
        <taxon>Sphingobacteriales</taxon>
        <taxon>Sphingobacteriaceae</taxon>
        <taxon>Solitalea</taxon>
    </lineage>
</organism>
<comment type="caution">
    <text evidence="2">The sequence shown here is derived from an EMBL/GenBank/DDBJ whole genome shotgun (WGS) entry which is preliminary data.</text>
</comment>
<gene>
    <name evidence="2" type="ORF">C3K47_05495</name>
</gene>
<dbReference type="PANTHER" id="PTHR43245">
    <property type="entry name" value="BIFUNCTIONAL POLYMYXIN RESISTANCE PROTEIN ARNA"/>
    <property type="match status" value="1"/>
</dbReference>
<reference evidence="2 3" key="1">
    <citation type="submission" date="2018-01" db="EMBL/GenBank/DDBJ databases">
        <authorList>
            <person name="Gaut B.S."/>
            <person name="Morton B.R."/>
            <person name="Clegg M.T."/>
            <person name="Duvall M.R."/>
        </authorList>
    </citation>
    <scope>NUCLEOTIDE SEQUENCE [LARGE SCALE GENOMIC DNA]</scope>
    <source>
        <strain evidence="2 3">HR-AV</strain>
    </source>
</reference>